<protein>
    <recommendedName>
        <fullName evidence="5">fructokinase</fullName>
        <ecNumber evidence="5">2.7.1.4</ecNumber>
    </recommendedName>
</protein>
<dbReference type="InterPro" id="IPR049874">
    <property type="entry name" value="ROK_cs"/>
</dbReference>
<sequence>AVGIATFGPAGVNKDTANYGRILEGSPKREWRGVDLITPIRQACGLGTAEDDALVGFDTDVNAPALAEFRHRYKPMTSLSYVTIGTGVGVGLIVNSQPIHGLLHPEGGHVSIQPLEGDTFKGYSWGSEKSPEDGSSGGDSNQAQAREVLSTLADDHEVWNHASNAIANLCVSILLLTSCQKIVLGGGIMKRSILFDKIRHRVWVLLNGYLDSSKLADLIVESSWKELGSGLVGAFALALDA</sequence>
<dbReference type="PROSITE" id="PS01125">
    <property type="entry name" value="ROK"/>
    <property type="match status" value="1"/>
</dbReference>
<evidence type="ECO:0000256" key="4">
    <source>
        <dbReference type="ARBA" id="ARBA00022842"/>
    </source>
</evidence>
<dbReference type="PANTHER" id="PTHR42742">
    <property type="entry name" value="TRANSCRIPTIONAL REPRESSOR MPRA"/>
    <property type="match status" value="1"/>
</dbReference>
<dbReference type="OMA" id="DIQAYYI"/>
<keyword evidence="3" id="KW-0862">Zinc</keyword>
<dbReference type="GO" id="GO:0046872">
    <property type="term" value="F:metal ion binding"/>
    <property type="evidence" value="ECO:0007669"/>
    <property type="project" value="UniProtKB-KW"/>
</dbReference>
<dbReference type="InParanoid" id="B8C6P8"/>
<evidence type="ECO:0000313" key="9">
    <source>
        <dbReference type="Proteomes" id="UP000001449"/>
    </source>
</evidence>
<dbReference type="InterPro" id="IPR051804">
    <property type="entry name" value="Carb_Metab_Reg_Kinase/Isom"/>
</dbReference>
<dbReference type="STRING" id="35128.B8C6P8"/>
<evidence type="ECO:0000256" key="5">
    <source>
        <dbReference type="ARBA" id="ARBA00038887"/>
    </source>
</evidence>
<dbReference type="PaxDb" id="35128-Thaps263374"/>
<comment type="cofactor">
    <cofactor evidence="1">
        <name>Mg(2+)</name>
        <dbReference type="ChEBI" id="CHEBI:18420"/>
    </cofactor>
</comment>
<keyword evidence="8" id="KW-0808">Transferase</keyword>
<organism evidence="8 9">
    <name type="scientific">Thalassiosira pseudonana</name>
    <name type="common">Marine diatom</name>
    <name type="synonym">Cyclotella nana</name>
    <dbReference type="NCBI Taxonomy" id="35128"/>
    <lineage>
        <taxon>Eukaryota</taxon>
        <taxon>Sar</taxon>
        <taxon>Stramenopiles</taxon>
        <taxon>Ochrophyta</taxon>
        <taxon>Bacillariophyta</taxon>
        <taxon>Coscinodiscophyceae</taxon>
        <taxon>Thalassiosirophycidae</taxon>
        <taxon>Thalassiosirales</taxon>
        <taxon>Thalassiosiraceae</taxon>
        <taxon>Thalassiosira</taxon>
    </lineage>
</organism>
<name>B8C6P8_THAPS</name>
<dbReference type="Gene3D" id="3.30.420.40">
    <property type="match status" value="2"/>
</dbReference>
<comment type="catalytic activity">
    <reaction evidence="6">
        <text>D-fructose + ATP = D-fructose 6-phosphate + ADP + H(+)</text>
        <dbReference type="Rhea" id="RHEA:16125"/>
        <dbReference type="ChEBI" id="CHEBI:15378"/>
        <dbReference type="ChEBI" id="CHEBI:30616"/>
        <dbReference type="ChEBI" id="CHEBI:37721"/>
        <dbReference type="ChEBI" id="CHEBI:61527"/>
        <dbReference type="ChEBI" id="CHEBI:456216"/>
        <dbReference type="EC" id="2.7.1.4"/>
    </reaction>
</comment>
<dbReference type="SUPFAM" id="SSF53067">
    <property type="entry name" value="Actin-like ATPase domain"/>
    <property type="match status" value="2"/>
</dbReference>
<feature type="region of interest" description="Disordered" evidence="7">
    <location>
        <begin position="123"/>
        <end position="142"/>
    </location>
</feature>
<dbReference type="RefSeq" id="XP_002291990.1">
    <property type="nucleotide sequence ID" value="XM_002291954.1"/>
</dbReference>
<dbReference type="GO" id="GO:0008865">
    <property type="term" value="F:fructokinase activity"/>
    <property type="evidence" value="ECO:0007669"/>
    <property type="project" value="UniProtKB-EC"/>
</dbReference>
<dbReference type="Proteomes" id="UP000001449">
    <property type="component" value="Chromosome 8"/>
</dbReference>
<evidence type="ECO:0000313" key="8">
    <source>
        <dbReference type="EMBL" id="EED90841.1"/>
    </source>
</evidence>
<gene>
    <name evidence="8" type="ORF">THAPSDRAFT_263374</name>
</gene>
<dbReference type="eggNOG" id="ENOG502QRD3">
    <property type="taxonomic scope" value="Eukaryota"/>
</dbReference>
<dbReference type="InterPro" id="IPR000600">
    <property type="entry name" value="ROK"/>
</dbReference>
<evidence type="ECO:0000256" key="6">
    <source>
        <dbReference type="ARBA" id="ARBA00048451"/>
    </source>
</evidence>
<proteinExistence type="predicted"/>
<evidence type="ECO:0000256" key="3">
    <source>
        <dbReference type="ARBA" id="ARBA00022833"/>
    </source>
</evidence>
<evidence type="ECO:0000256" key="7">
    <source>
        <dbReference type="SAM" id="MobiDB-lite"/>
    </source>
</evidence>
<evidence type="ECO:0000256" key="2">
    <source>
        <dbReference type="ARBA" id="ARBA00022723"/>
    </source>
</evidence>
<dbReference type="Pfam" id="PF00480">
    <property type="entry name" value="ROK"/>
    <property type="match status" value="1"/>
</dbReference>
<reference evidence="8 9" key="1">
    <citation type="journal article" date="2004" name="Science">
        <title>The genome of the diatom Thalassiosira pseudonana: ecology, evolution, and metabolism.</title>
        <authorList>
            <person name="Armbrust E.V."/>
            <person name="Berges J.A."/>
            <person name="Bowler C."/>
            <person name="Green B.R."/>
            <person name="Martinez D."/>
            <person name="Putnam N.H."/>
            <person name="Zhou S."/>
            <person name="Allen A.E."/>
            <person name="Apt K.E."/>
            <person name="Bechner M."/>
            <person name="Brzezinski M.A."/>
            <person name="Chaal B.K."/>
            <person name="Chiovitti A."/>
            <person name="Davis A.K."/>
            <person name="Demarest M.S."/>
            <person name="Detter J.C."/>
            <person name="Glavina T."/>
            <person name="Goodstein D."/>
            <person name="Hadi M.Z."/>
            <person name="Hellsten U."/>
            <person name="Hildebrand M."/>
            <person name="Jenkins B.D."/>
            <person name="Jurka J."/>
            <person name="Kapitonov V.V."/>
            <person name="Kroger N."/>
            <person name="Lau W.W."/>
            <person name="Lane T.W."/>
            <person name="Larimer F.W."/>
            <person name="Lippmeier J.C."/>
            <person name="Lucas S."/>
            <person name="Medina M."/>
            <person name="Montsant A."/>
            <person name="Obornik M."/>
            <person name="Parker M.S."/>
            <person name="Palenik B."/>
            <person name="Pazour G.J."/>
            <person name="Richardson P.M."/>
            <person name="Rynearson T.A."/>
            <person name="Saito M.A."/>
            <person name="Schwartz D.C."/>
            <person name="Thamatrakoln K."/>
            <person name="Valentin K."/>
            <person name="Vardi A."/>
            <person name="Wilkerson F.P."/>
            <person name="Rokhsar D.S."/>
        </authorList>
    </citation>
    <scope>NUCLEOTIDE SEQUENCE [LARGE SCALE GENOMIC DNA]</scope>
    <source>
        <strain evidence="8 9">CCMP1335</strain>
    </source>
</reference>
<accession>B8C6P8</accession>
<dbReference type="PANTHER" id="PTHR42742:SF3">
    <property type="entry name" value="FRUCTOKINASE"/>
    <property type="match status" value="1"/>
</dbReference>
<keyword evidence="2" id="KW-0479">Metal-binding</keyword>
<keyword evidence="9" id="KW-1185">Reference proteome</keyword>
<dbReference type="EC" id="2.7.1.4" evidence="5"/>
<feature type="non-terminal residue" evidence="8">
    <location>
        <position position="241"/>
    </location>
</feature>
<dbReference type="EMBL" id="CM000644">
    <property type="protein sequence ID" value="EED90841.1"/>
    <property type="molecule type" value="Genomic_DNA"/>
</dbReference>
<reference evidence="8 9" key="2">
    <citation type="journal article" date="2008" name="Nature">
        <title>The Phaeodactylum genome reveals the evolutionary history of diatom genomes.</title>
        <authorList>
            <person name="Bowler C."/>
            <person name="Allen A.E."/>
            <person name="Badger J.H."/>
            <person name="Grimwood J."/>
            <person name="Jabbari K."/>
            <person name="Kuo A."/>
            <person name="Maheswari U."/>
            <person name="Martens C."/>
            <person name="Maumus F."/>
            <person name="Otillar R.P."/>
            <person name="Rayko E."/>
            <person name="Salamov A."/>
            <person name="Vandepoele K."/>
            <person name="Beszteri B."/>
            <person name="Gruber A."/>
            <person name="Heijde M."/>
            <person name="Katinka M."/>
            <person name="Mock T."/>
            <person name="Valentin K."/>
            <person name="Verret F."/>
            <person name="Berges J.A."/>
            <person name="Brownlee C."/>
            <person name="Cadoret J.P."/>
            <person name="Chiovitti A."/>
            <person name="Choi C.J."/>
            <person name="Coesel S."/>
            <person name="De Martino A."/>
            <person name="Detter J.C."/>
            <person name="Durkin C."/>
            <person name="Falciatore A."/>
            <person name="Fournet J."/>
            <person name="Haruta M."/>
            <person name="Huysman M.J."/>
            <person name="Jenkins B.D."/>
            <person name="Jiroutova K."/>
            <person name="Jorgensen R.E."/>
            <person name="Joubert Y."/>
            <person name="Kaplan A."/>
            <person name="Kroger N."/>
            <person name="Kroth P.G."/>
            <person name="La Roche J."/>
            <person name="Lindquist E."/>
            <person name="Lommer M."/>
            <person name="Martin-Jezequel V."/>
            <person name="Lopez P.J."/>
            <person name="Lucas S."/>
            <person name="Mangogna M."/>
            <person name="McGinnis K."/>
            <person name="Medlin L.K."/>
            <person name="Montsant A."/>
            <person name="Oudot-Le Secq M.P."/>
            <person name="Napoli C."/>
            <person name="Obornik M."/>
            <person name="Parker M.S."/>
            <person name="Petit J.L."/>
            <person name="Porcel B.M."/>
            <person name="Poulsen N."/>
            <person name="Robison M."/>
            <person name="Rychlewski L."/>
            <person name="Rynearson T.A."/>
            <person name="Schmutz J."/>
            <person name="Shapiro H."/>
            <person name="Siaut M."/>
            <person name="Stanley M."/>
            <person name="Sussman M.R."/>
            <person name="Taylor A.R."/>
            <person name="Vardi A."/>
            <person name="von Dassow P."/>
            <person name="Vyverman W."/>
            <person name="Willis A."/>
            <person name="Wyrwicz L.S."/>
            <person name="Rokhsar D.S."/>
            <person name="Weissenbach J."/>
            <person name="Armbrust E.V."/>
            <person name="Green B.R."/>
            <person name="Van de Peer Y."/>
            <person name="Grigoriev I.V."/>
        </authorList>
    </citation>
    <scope>NUCLEOTIDE SEQUENCE [LARGE SCALE GENOMIC DNA]</scope>
    <source>
        <strain evidence="8 9">CCMP1335</strain>
    </source>
</reference>
<dbReference type="HOGENOM" id="CLU_036604_3_0_1"/>
<dbReference type="InterPro" id="IPR043129">
    <property type="entry name" value="ATPase_NBD"/>
</dbReference>
<keyword evidence="4" id="KW-0460">Magnesium</keyword>
<evidence type="ECO:0000256" key="1">
    <source>
        <dbReference type="ARBA" id="ARBA00001946"/>
    </source>
</evidence>
<dbReference type="KEGG" id="tps:THAPSDRAFT_263374"/>
<feature type="non-terminal residue" evidence="8">
    <location>
        <position position="1"/>
    </location>
</feature>
<dbReference type="GeneID" id="7445564"/>
<dbReference type="AlphaFoldDB" id="B8C6P8"/>